<proteinExistence type="predicted"/>
<gene>
    <name evidence="1" type="ORF">O6H91_13G067800</name>
</gene>
<evidence type="ECO:0000313" key="2">
    <source>
        <dbReference type="Proteomes" id="UP001162992"/>
    </source>
</evidence>
<keyword evidence="2" id="KW-1185">Reference proteome</keyword>
<reference evidence="2" key="1">
    <citation type="journal article" date="2024" name="Proc. Natl. Acad. Sci. U.S.A.">
        <title>Extraordinary preservation of gene collinearity over three hundred million years revealed in homosporous lycophytes.</title>
        <authorList>
            <person name="Li C."/>
            <person name="Wickell D."/>
            <person name="Kuo L.Y."/>
            <person name="Chen X."/>
            <person name="Nie B."/>
            <person name="Liao X."/>
            <person name="Peng D."/>
            <person name="Ji J."/>
            <person name="Jenkins J."/>
            <person name="Williams M."/>
            <person name="Shu S."/>
            <person name="Plott C."/>
            <person name="Barry K."/>
            <person name="Rajasekar S."/>
            <person name="Grimwood J."/>
            <person name="Han X."/>
            <person name="Sun S."/>
            <person name="Hou Z."/>
            <person name="He W."/>
            <person name="Dai G."/>
            <person name="Sun C."/>
            <person name="Schmutz J."/>
            <person name="Leebens-Mack J.H."/>
            <person name="Li F.W."/>
            <person name="Wang L."/>
        </authorList>
    </citation>
    <scope>NUCLEOTIDE SEQUENCE [LARGE SCALE GENOMIC DNA]</scope>
    <source>
        <strain evidence="2">cv. PW_Plant_1</strain>
    </source>
</reference>
<dbReference type="EMBL" id="CM055104">
    <property type="protein sequence ID" value="KAJ7533856.1"/>
    <property type="molecule type" value="Genomic_DNA"/>
</dbReference>
<name>A0ACC2BVS4_DIPCM</name>
<comment type="caution">
    <text evidence="1">The sequence shown here is derived from an EMBL/GenBank/DDBJ whole genome shotgun (WGS) entry which is preliminary data.</text>
</comment>
<organism evidence="1 2">
    <name type="scientific">Diphasiastrum complanatum</name>
    <name type="common">Issler's clubmoss</name>
    <name type="synonym">Lycopodium complanatum</name>
    <dbReference type="NCBI Taxonomy" id="34168"/>
    <lineage>
        <taxon>Eukaryota</taxon>
        <taxon>Viridiplantae</taxon>
        <taxon>Streptophyta</taxon>
        <taxon>Embryophyta</taxon>
        <taxon>Tracheophyta</taxon>
        <taxon>Lycopodiopsida</taxon>
        <taxon>Lycopodiales</taxon>
        <taxon>Lycopodiaceae</taxon>
        <taxon>Lycopodioideae</taxon>
        <taxon>Diphasiastrum</taxon>
    </lineage>
</organism>
<dbReference type="Proteomes" id="UP001162992">
    <property type="component" value="Chromosome 13"/>
</dbReference>
<evidence type="ECO:0000313" key="1">
    <source>
        <dbReference type="EMBL" id="KAJ7533856.1"/>
    </source>
</evidence>
<protein>
    <submittedName>
        <fullName evidence="1">Uncharacterized protein</fullName>
    </submittedName>
</protein>
<sequence>MGRGDRCNLVRYLLWLLRRTMKAHEVLVVSPWPCFAHKNPNAVPIKMPAVMAAQIDPVIFQAYKSFACFATSWLVLLNVTFRFTWWGIFGAVLWVINGVGAIMAVRLAGIATAQSLWSGLSIFVSYLWGAYFFKEPIKNPPATFFALVTMAVGMAGVAFAASGGGNFGISLRKCQKAFASNGPREDEKRNFPKSSFIVVEDRTLKPDSDFGKLKSSKERRFWNGVLCAAFVGIMNGSFMIPLKYAKKDFTGLEYLVSFGLGAMIGAIMIIAVYFSVLLYLGRPRPSFQFRVAAAPALLTGLCWSAGNFCSIYAILYLGLALGWPLVQCQILVSAMWAIFYFEETSSKSSAVLLLGSTFLVVLGAIILSKYGQ</sequence>
<accession>A0ACC2BVS4</accession>